<reference evidence="1" key="1">
    <citation type="journal article" date="2014" name="Int. J. Syst. Evol. Microbiol.">
        <title>Complete genome sequence of Corynebacterium casei LMG S-19264T (=DSM 44701T), isolated from a smear-ripened cheese.</title>
        <authorList>
            <consortium name="US DOE Joint Genome Institute (JGI-PGF)"/>
            <person name="Walter F."/>
            <person name="Albersmeier A."/>
            <person name="Kalinowski J."/>
            <person name="Ruckert C."/>
        </authorList>
    </citation>
    <scope>NUCLEOTIDE SEQUENCE</scope>
    <source>
        <strain evidence="1">JCM 13583</strain>
    </source>
</reference>
<reference evidence="1" key="2">
    <citation type="submission" date="2022-09" db="EMBL/GenBank/DDBJ databases">
        <authorList>
            <person name="Sun Q."/>
            <person name="Ohkuma M."/>
        </authorList>
    </citation>
    <scope>NUCLEOTIDE SEQUENCE</scope>
    <source>
        <strain evidence="1">JCM 13583</strain>
    </source>
</reference>
<accession>A0AA37BT55</accession>
<dbReference type="AlphaFoldDB" id="A0AA37BT55"/>
<protein>
    <submittedName>
        <fullName evidence="1">Uncharacterized protein</fullName>
    </submittedName>
</protein>
<dbReference type="EMBL" id="BMNY01000003">
    <property type="protein sequence ID" value="GGM79146.1"/>
    <property type="molecule type" value="Genomic_DNA"/>
</dbReference>
<dbReference type="Proteomes" id="UP000632195">
    <property type="component" value="Unassembled WGS sequence"/>
</dbReference>
<proteinExistence type="predicted"/>
<gene>
    <name evidence="1" type="ORF">GCM10007108_16680</name>
</gene>
<evidence type="ECO:0000313" key="2">
    <source>
        <dbReference type="Proteomes" id="UP000632195"/>
    </source>
</evidence>
<name>A0AA37BT55_9ARCH</name>
<keyword evidence="2" id="KW-1185">Reference proteome</keyword>
<sequence>MALTLWLFVKCVTVSRNRLMGIGKPEDLLYMDIDEVFLVDMDALTRYKLSFHFYREISRFCEVTVLNMPARVQDLIDTLVSGASRVVVGRDVDSRLLSGFMQVSDSVVLSLVSRNLVDEFIRLGGGDFFSLGQTDIAFRTLYNAGPPVIREGVKNIEDFPEGAVPYLQ</sequence>
<comment type="caution">
    <text evidence="1">The sequence shown here is derived from an EMBL/GenBank/DDBJ whole genome shotgun (WGS) entry which is preliminary data.</text>
</comment>
<evidence type="ECO:0000313" key="1">
    <source>
        <dbReference type="EMBL" id="GGM79146.1"/>
    </source>
</evidence>
<organism evidence="1 2">
    <name type="scientific">Thermogymnomonas acidicola</name>
    <dbReference type="NCBI Taxonomy" id="399579"/>
    <lineage>
        <taxon>Archaea</taxon>
        <taxon>Methanobacteriati</taxon>
        <taxon>Thermoplasmatota</taxon>
        <taxon>Thermoplasmata</taxon>
        <taxon>Thermoplasmatales</taxon>
        <taxon>Thermogymnomonas</taxon>
    </lineage>
</organism>